<dbReference type="InterPro" id="IPR038746">
    <property type="entry name" value="Atat"/>
</dbReference>
<proteinExistence type="predicted"/>
<keyword evidence="2" id="KW-0012">Acyltransferase</keyword>
<dbReference type="InterPro" id="IPR007965">
    <property type="entry name" value="GNAT_ATAT"/>
</dbReference>
<dbReference type="AlphaFoldDB" id="A0A0G4HDJ1"/>
<feature type="domain" description="N-acetyltransferase" evidence="3">
    <location>
        <begin position="1"/>
        <end position="106"/>
    </location>
</feature>
<dbReference type="PROSITE" id="PS51730">
    <property type="entry name" value="GNAT_ATAT"/>
    <property type="match status" value="1"/>
</dbReference>
<dbReference type="EMBL" id="CDMZ01002375">
    <property type="protein sequence ID" value="CEM42090.1"/>
    <property type="molecule type" value="Genomic_DNA"/>
</dbReference>
<sequence>MEVKGKGCGLGCVWRDAGGVCMLEGFAFRFFEVCVSQRVGCAQSEVRGKCEGESVVKVMLRYEGTLPELIAYDRPSPKLLGFLRKHCGLSFPVPQSNNFVLFEKFFSVPRGTQTAAAQESARICSLFGEGFGESLRSSSADGARSSGPGWWCRRPHGGDSTFVGRQAAALAGDVVVLTGETAHFVGRQAAALARDVVVLTGETAHSSGVRQPTWLVMSLSSQGRQHISSIDLQQSQRQQQQQLTVHAQGSTSTFKKYCHQCAFFPPGACPRCTQARS</sequence>
<dbReference type="GO" id="GO:0005874">
    <property type="term" value="C:microtubule"/>
    <property type="evidence" value="ECO:0007669"/>
    <property type="project" value="InterPro"/>
</dbReference>
<accession>A0A0G4HDJ1</accession>
<dbReference type="GO" id="GO:0019799">
    <property type="term" value="F:tubulin N-acetyltransferase activity"/>
    <property type="evidence" value="ECO:0007669"/>
    <property type="project" value="InterPro"/>
</dbReference>
<dbReference type="Gene3D" id="3.40.630.30">
    <property type="match status" value="1"/>
</dbReference>
<dbReference type="VEuPathDB" id="CryptoDB:Cvel_6443"/>
<keyword evidence="1" id="KW-0808">Transferase</keyword>
<gene>
    <name evidence="4" type="ORF">Cvel_6443</name>
</gene>
<name>A0A0G4HDJ1_9ALVE</name>
<evidence type="ECO:0000256" key="2">
    <source>
        <dbReference type="ARBA" id="ARBA00023315"/>
    </source>
</evidence>
<dbReference type="Pfam" id="PF05301">
    <property type="entry name" value="Acetyltransf_16"/>
    <property type="match status" value="1"/>
</dbReference>
<dbReference type="PANTHER" id="PTHR12327">
    <property type="entry name" value="ALPHA-TUBULIN N-ACETYLTRANSFERASE 1"/>
    <property type="match status" value="1"/>
</dbReference>
<evidence type="ECO:0000256" key="1">
    <source>
        <dbReference type="ARBA" id="ARBA00022679"/>
    </source>
</evidence>
<evidence type="ECO:0000259" key="3">
    <source>
        <dbReference type="PROSITE" id="PS51730"/>
    </source>
</evidence>
<reference evidence="4" key="1">
    <citation type="submission" date="2014-11" db="EMBL/GenBank/DDBJ databases">
        <authorList>
            <person name="Otto D Thomas"/>
            <person name="Naeem Raeece"/>
        </authorList>
    </citation>
    <scope>NUCLEOTIDE SEQUENCE</scope>
</reference>
<protein>
    <recommendedName>
        <fullName evidence="3">N-acetyltransferase domain-containing protein</fullName>
    </recommendedName>
</protein>
<dbReference type="PANTHER" id="PTHR12327:SF0">
    <property type="entry name" value="ALPHA-TUBULIN N-ACETYLTRANSFERASE 1"/>
    <property type="match status" value="1"/>
</dbReference>
<evidence type="ECO:0000313" key="4">
    <source>
        <dbReference type="EMBL" id="CEM42090.1"/>
    </source>
</evidence>
<organism evidence="4">
    <name type="scientific">Chromera velia CCMP2878</name>
    <dbReference type="NCBI Taxonomy" id="1169474"/>
    <lineage>
        <taxon>Eukaryota</taxon>
        <taxon>Sar</taxon>
        <taxon>Alveolata</taxon>
        <taxon>Colpodellida</taxon>
        <taxon>Chromeraceae</taxon>
        <taxon>Chromera</taxon>
    </lineage>
</organism>